<keyword evidence="2" id="KW-1185">Reference proteome</keyword>
<organism evidence="1 2">
    <name type="scientific">Samsonia erythrinae</name>
    <dbReference type="NCBI Taxonomy" id="160434"/>
    <lineage>
        <taxon>Bacteria</taxon>
        <taxon>Pseudomonadati</taxon>
        <taxon>Pseudomonadota</taxon>
        <taxon>Gammaproteobacteria</taxon>
        <taxon>Enterobacterales</taxon>
        <taxon>Pectobacteriaceae</taxon>
        <taxon>Samsonia</taxon>
    </lineage>
</organism>
<evidence type="ECO:0000313" key="1">
    <source>
        <dbReference type="EMBL" id="TCV02222.1"/>
    </source>
</evidence>
<dbReference type="AlphaFoldDB" id="A0A4R3VER8"/>
<name>A0A4R3VER8_9GAMM</name>
<dbReference type="Proteomes" id="UP000295433">
    <property type="component" value="Unassembled WGS sequence"/>
</dbReference>
<comment type="caution">
    <text evidence="1">The sequence shown here is derived from an EMBL/GenBank/DDBJ whole genome shotgun (WGS) entry which is preliminary data.</text>
</comment>
<proteinExistence type="predicted"/>
<accession>A0A4R3VER8</accession>
<gene>
    <name evidence="1" type="ORF">EDC54_11836</name>
</gene>
<dbReference type="EMBL" id="SMBY01000018">
    <property type="protein sequence ID" value="TCV02222.1"/>
    <property type="molecule type" value="Genomic_DNA"/>
</dbReference>
<evidence type="ECO:0000313" key="2">
    <source>
        <dbReference type="Proteomes" id="UP000295433"/>
    </source>
</evidence>
<protein>
    <submittedName>
        <fullName evidence="1">Uncharacterized protein</fullName>
    </submittedName>
</protein>
<sequence length="50" mass="5720">MKRYIKFLEIPFVLSLPLAVMGEEPQWLESVFVNQDKSSLNESLTFCPSG</sequence>
<reference evidence="1 2" key="1">
    <citation type="submission" date="2019-03" db="EMBL/GenBank/DDBJ databases">
        <title>Genomic Encyclopedia of Type Strains, Phase IV (KMG-IV): sequencing the most valuable type-strain genomes for metagenomic binning, comparative biology and taxonomic classification.</title>
        <authorList>
            <person name="Goeker M."/>
        </authorList>
    </citation>
    <scope>NUCLEOTIDE SEQUENCE [LARGE SCALE GENOMIC DNA]</scope>
    <source>
        <strain evidence="1 2">DSM 16730</strain>
    </source>
</reference>